<proteinExistence type="predicted"/>
<dbReference type="AlphaFoldDB" id="A0A172YH88"/>
<name>A0A172YH88_9GAMM</name>
<dbReference type="Proteomes" id="UP000077875">
    <property type="component" value="Chromosome"/>
</dbReference>
<evidence type="ECO:0000313" key="2">
    <source>
        <dbReference type="EMBL" id="ANF58628.1"/>
    </source>
</evidence>
<gene>
    <name evidence="2" type="ORF">A5892_15085</name>
</gene>
<sequence>MQIKPFIYALVIPATLGVSSLAQADGEIPYERLGSLLDQAEGFGFVGFEEISVDDRTKLEIEGWRADGWKLELEVMIDDGRQIKESMREASAPAWALSRERLNAALEAGRSAGVTHFSQLEVDRDGYVEVEGRDDGGREIEVRLNSTDFSVIRIERD</sequence>
<dbReference type="STRING" id="376489.A5892_15085"/>
<dbReference type="RefSeq" id="WP_064123490.1">
    <property type="nucleotide sequence ID" value="NZ_CP015243.1"/>
</dbReference>
<feature type="chain" id="PRO_5008004716" evidence="1">
    <location>
        <begin position="25"/>
        <end position="157"/>
    </location>
</feature>
<dbReference type="KEGG" id="haa:A5892_15085"/>
<evidence type="ECO:0000313" key="3">
    <source>
        <dbReference type="Proteomes" id="UP000077875"/>
    </source>
</evidence>
<keyword evidence="3" id="KW-1185">Reference proteome</keyword>
<keyword evidence="1" id="KW-0732">Signal</keyword>
<reference evidence="2 3" key="1">
    <citation type="submission" date="2016-04" db="EMBL/GenBank/DDBJ databases">
        <title>Complete Genome Sequence of Halotalea alkalilenta IHB B 13600.</title>
        <authorList>
            <person name="Swarnkar M.K."/>
            <person name="Sharma A."/>
            <person name="Kaushal K."/>
            <person name="Soni R."/>
            <person name="Rana S."/>
            <person name="Singh A.K."/>
            <person name="Gulati A."/>
        </authorList>
    </citation>
    <scope>NUCLEOTIDE SEQUENCE [LARGE SCALE GENOMIC DNA]</scope>
    <source>
        <strain evidence="2 3">IHB B 13600</strain>
    </source>
</reference>
<accession>A0A172YH88</accession>
<protein>
    <submittedName>
        <fullName evidence="2">Uncharacterized protein</fullName>
    </submittedName>
</protein>
<dbReference type="EMBL" id="CP015243">
    <property type="protein sequence ID" value="ANF58628.1"/>
    <property type="molecule type" value="Genomic_DNA"/>
</dbReference>
<organism evidence="2 3">
    <name type="scientific">Halotalea alkalilenta</name>
    <dbReference type="NCBI Taxonomy" id="376489"/>
    <lineage>
        <taxon>Bacteria</taxon>
        <taxon>Pseudomonadati</taxon>
        <taxon>Pseudomonadota</taxon>
        <taxon>Gammaproteobacteria</taxon>
        <taxon>Oceanospirillales</taxon>
        <taxon>Halomonadaceae</taxon>
        <taxon>Halotalea</taxon>
    </lineage>
</organism>
<evidence type="ECO:0000256" key="1">
    <source>
        <dbReference type="SAM" id="SignalP"/>
    </source>
</evidence>
<feature type="signal peptide" evidence="1">
    <location>
        <begin position="1"/>
        <end position="24"/>
    </location>
</feature>